<proteinExistence type="predicted"/>
<dbReference type="SUPFAM" id="SSF56935">
    <property type="entry name" value="Porins"/>
    <property type="match status" value="1"/>
</dbReference>
<reference evidence="1" key="1">
    <citation type="submission" date="2018-05" db="EMBL/GenBank/DDBJ databases">
        <authorList>
            <person name="Lanie J.A."/>
            <person name="Ng W.-L."/>
            <person name="Kazmierczak K.M."/>
            <person name="Andrzejewski T.M."/>
            <person name="Davidsen T.M."/>
            <person name="Wayne K.J."/>
            <person name="Tettelin H."/>
            <person name="Glass J.I."/>
            <person name="Rusch D."/>
            <person name="Podicherti R."/>
            <person name="Tsui H.-C.T."/>
            <person name="Winkler M.E."/>
        </authorList>
    </citation>
    <scope>NUCLEOTIDE SEQUENCE</scope>
</reference>
<dbReference type="EMBL" id="UINC01017050">
    <property type="protein sequence ID" value="SVA70495.1"/>
    <property type="molecule type" value="Genomic_DNA"/>
</dbReference>
<sequence length="373" mass="42605">MIFCILFIFIFLNSPNLVSAFDIDYDGHIKTGSQYIFDSPSLHKDFDSELQLHFGVGGNFFNKNKWALDYEIETEAFQSDGPSEQSEFSPETDVDTHRAWLRLSNNFLQLRGGRQEILFGVGAIFQPLGLFDTRDVSGVIPEAHGVNSLRATWFLSDVSLFETWLVPAKKGAALISGMRGEALLGKVEAGIVFQYHPKSDLDDFSGYNQEVIQMGYHLKGEYEVGFWNESRLDIEMEPSSPLQFDTVLGIDYTFEIGEGLHVLAEYFFTTRQPEFSLTDLKGQRSYHQIGFSFDQPIGIDIKWQVFSLYDFRDRSFQLVPQIEYSVNESLFIYFHGKVGGNIRGNKKNGRLYQRTDLFSRTESSIGLTLAQYF</sequence>
<organism evidence="1">
    <name type="scientific">marine metagenome</name>
    <dbReference type="NCBI Taxonomy" id="408172"/>
    <lineage>
        <taxon>unclassified sequences</taxon>
        <taxon>metagenomes</taxon>
        <taxon>ecological metagenomes</taxon>
    </lineage>
</organism>
<protein>
    <recommendedName>
        <fullName evidence="2">Porin domain-containing protein</fullName>
    </recommendedName>
</protein>
<name>A0A381Y0M6_9ZZZZ</name>
<dbReference type="AlphaFoldDB" id="A0A381Y0M6"/>
<accession>A0A381Y0M6</accession>
<evidence type="ECO:0000313" key="1">
    <source>
        <dbReference type="EMBL" id="SVA70495.1"/>
    </source>
</evidence>
<gene>
    <name evidence="1" type="ORF">METZ01_LOCUS123349</name>
</gene>
<evidence type="ECO:0008006" key="2">
    <source>
        <dbReference type="Google" id="ProtNLM"/>
    </source>
</evidence>